<dbReference type="AlphaFoldDB" id="A0A835C287"/>
<evidence type="ECO:0000313" key="2">
    <source>
        <dbReference type="EMBL" id="KAF7831851.1"/>
    </source>
</evidence>
<gene>
    <name evidence="2" type="ORF">G2W53_014184</name>
</gene>
<dbReference type="Proteomes" id="UP000634136">
    <property type="component" value="Unassembled WGS sequence"/>
</dbReference>
<keyword evidence="3" id="KW-1185">Reference proteome</keyword>
<feature type="region of interest" description="Disordered" evidence="1">
    <location>
        <begin position="1"/>
        <end position="31"/>
    </location>
</feature>
<evidence type="ECO:0000256" key="1">
    <source>
        <dbReference type="SAM" id="MobiDB-lite"/>
    </source>
</evidence>
<evidence type="ECO:0000313" key="3">
    <source>
        <dbReference type="Proteomes" id="UP000634136"/>
    </source>
</evidence>
<feature type="compositionally biased region" description="Basic and acidic residues" evidence="1">
    <location>
        <begin position="1"/>
        <end position="13"/>
    </location>
</feature>
<protein>
    <submittedName>
        <fullName evidence="2">Uncharacterized protein</fullName>
    </submittedName>
</protein>
<sequence>MTKVIQQKERLDIKNSPFPRRALRQEEISSG</sequence>
<proteinExistence type="predicted"/>
<reference evidence="2" key="1">
    <citation type="submission" date="2020-09" db="EMBL/GenBank/DDBJ databases">
        <title>Genome-Enabled Discovery of Anthraquinone Biosynthesis in Senna tora.</title>
        <authorList>
            <person name="Kang S.-H."/>
            <person name="Pandey R.P."/>
            <person name="Lee C.-M."/>
            <person name="Sim J.-S."/>
            <person name="Jeong J.-T."/>
            <person name="Choi B.-S."/>
            <person name="Jung M."/>
            <person name="Ginzburg D."/>
            <person name="Zhao K."/>
            <person name="Won S.Y."/>
            <person name="Oh T.-J."/>
            <person name="Yu Y."/>
            <person name="Kim N.-H."/>
            <person name="Lee O.R."/>
            <person name="Lee T.-H."/>
            <person name="Bashyal P."/>
            <person name="Kim T.-S."/>
            <person name="Lee W.-H."/>
            <person name="Kawkins C."/>
            <person name="Kim C.-K."/>
            <person name="Kim J.S."/>
            <person name="Ahn B.O."/>
            <person name="Rhee S.Y."/>
            <person name="Sohng J.K."/>
        </authorList>
    </citation>
    <scope>NUCLEOTIDE SEQUENCE</scope>
    <source>
        <tissue evidence="2">Leaf</tissue>
    </source>
</reference>
<organism evidence="2 3">
    <name type="scientific">Senna tora</name>
    <dbReference type="NCBI Taxonomy" id="362788"/>
    <lineage>
        <taxon>Eukaryota</taxon>
        <taxon>Viridiplantae</taxon>
        <taxon>Streptophyta</taxon>
        <taxon>Embryophyta</taxon>
        <taxon>Tracheophyta</taxon>
        <taxon>Spermatophyta</taxon>
        <taxon>Magnoliopsida</taxon>
        <taxon>eudicotyledons</taxon>
        <taxon>Gunneridae</taxon>
        <taxon>Pentapetalae</taxon>
        <taxon>rosids</taxon>
        <taxon>fabids</taxon>
        <taxon>Fabales</taxon>
        <taxon>Fabaceae</taxon>
        <taxon>Caesalpinioideae</taxon>
        <taxon>Cassia clade</taxon>
        <taxon>Senna</taxon>
    </lineage>
</organism>
<dbReference type="EMBL" id="JAAIUW010000005">
    <property type="protein sequence ID" value="KAF7831851.1"/>
    <property type="molecule type" value="Genomic_DNA"/>
</dbReference>
<accession>A0A835C287</accession>
<comment type="caution">
    <text evidence="2">The sequence shown here is derived from an EMBL/GenBank/DDBJ whole genome shotgun (WGS) entry which is preliminary data.</text>
</comment>
<name>A0A835C287_9FABA</name>